<evidence type="ECO:0000256" key="4">
    <source>
        <dbReference type="ARBA" id="ARBA00040575"/>
    </source>
</evidence>
<evidence type="ECO:0000256" key="6">
    <source>
        <dbReference type="ARBA" id="ARBA00055388"/>
    </source>
</evidence>
<dbReference type="Proteomes" id="UP000292052">
    <property type="component" value="Unassembled WGS sequence"/>
</dbReference>
<dbReference type="SUPFAM" id="SSF55129">
    <property type="entry name" value="Ribosomal protein L30p/L7e"/>
    <property type="match status" value="1"/>
</dbReference>
<dbReference type="Gene3D" id="3.30.1390.20">
    <property type="entry name" value="Ribosomal protein L30, ferredoxin-like fold domain"/>
    <property type="match status" value="2"/>
</dbReference>
<dbReference type="InterPro" id="IPR036919">
    <property type="entry name" value="Ribo_uL30_ferredoxin-like_sf"/>
</dbReference>
<evidence type="ECO:0000256" key="5">
    <source>
        <dbReference type="ARBA" id="ARBA00041271"/>
    </source>
</evidence>
<evidence type="ECO:0000259" key="8">
    <source>
        <dbReference type="Pfam" id="PF08079"/>
    </source>
</evidence>
<dbReference type="OrthoDB" id="28644at2759"/>
<dbReference type="InterPro" id="IPR016082">
    <property type="entry name" value="Ribosomal_uL30_ferredoxin-like"/>
</dbReference>
<dbReference type="Pfam" id="PF08079">
    <property type="entry name" value="Ribosomal_L30_N"/>
    <property type="match status" value="1"/>
</dbReference>
<dbReference type="InterPro" id="IPR035808">
    <property type="entry name" value="Ribosomal_uL30_euk_arc"/>
</dbReference>
<dbReference type="FunFam" id="3.30.1390.20:FF:000003">
    <property type="entry name" value="60S ribosomal protein L7"/>
    <property type="match status" value="1"/>
</dbReference>
<dbReference type="EMBL" id="QDEB01078058">
    <property type="protein sequence ID" value="RZC34658.1"/>
    <property type="molecule type" value="Genomic_DNA"/>
</dbReference>
<feature type="domain" description="Large ribosomal subunit protein uL30 N-terminal eukaryotes" evidence="8">
    <location>
        <begin position="14"/>
        <end position="85"/>
    </location>
</feature>
<evidence type="ECO:0000313" key="9">
    <source>
        <dbReference type="EMBL" id="RZC34658.1"/>
    </source>
</evidence>
<dbReference type="InterPro" id="IPR039699">
    <property type="entry name" value="Ribosomal_uL30"/>
</dbReference>
<reference evidence="9 10" key="1">
    <citation type="submission" date="2017-03" db="EMBL/GenBank/DDBJ databases">
        <title>Genome of the blue death feigning beetle - Asbolus verrucosus.</title>
        <authorList>
            <person name="Rider S.D."/>
        </authorList>
    </citation>
    <scope>NUCLEOTIDE SEQUENCE [LARGE SCALE GENOMIC DNA]</scope>
    <source>
        <strain evidence="9">Butters</strain>
        <tissue evidence="9">Head and leg muscle</tissue>
    </source>
</reference>
<accession>A0A482VQI3</accession>
<dbReference type="GO" id="GO:0022625">
    <property type="term" value="C:cytosolic large ribosomal subunit"/>
    <property type="evidence" value="ECO:0007669"/>
    <property type="project" value="TreeGrafter"/>
</dbReference>
<dbReference type="Pfam" id="PF00327">
    <property type="entry name" value="Ribosomal_L30"/>
    <property type="match status" value="1"/>
</dbReference>
<proteinExistence type="inferred from homology"/>
<dbReference type="FunFam" id="3.30.1390.20:FF:000002">
    <property type="entry name" value="60S ribosomal protein L7"/>
    <property type="match status" value="1"/>
</dbReference>
<dbReference type="InterPro" id="IPR005998">
    <property type="entry name" value="Ribosomal_uL30_euk"/>
</dbReference>
<comment type="similarity">
    <text evidence="1">Belongs to the universal ribosomal protein uL30 family.</text>
</comment>
<evidence type="ECO:0000256" key="1">
    <source>
        <dbReference type="ARBA" id="ARBA00007594"/>
    </source>
</evidence>
<keyword evidence="10" id="KW-1185">Reference proteome</keyword>
<dbReference type="InterPro" id="IPR012988">
    <property type="entry name" value="Ribosomal_uL30_N_euk"/>
</dbReference>
<sequence>AEKKTKTVKGLPVVPESVLKHRKRRDAYRAKRLQTAIKKKAELIKKRKEIFKHAEQYIKEYRLKERDEIRLIRQAKNRGNFYVPAEAKLAFVVRIRGINKVAPKVRKVLQLFRLRQINNGVFVKLNKATINMLRICEPYITWGYPNLKSVRELICKRGFAKVNGQRVPITSNQIIENRLGRSGIICMEDLIHEIFTIGPKFKYASNFLWPFKLNTPTGGWRKKTNHYVEGGDFGNREYKINELLIRMV</sequence>
<dbReference type="AlphaFoldDB" id="A0A482VQI3"/>
<protein>
    <recommendedName>
        <fullName evidence="4">Large ribosomal subunit protein uL30</fullName>
    </recommendedName>
    <alternativeName>
        <fullName evidence="5">60S ribosomal protein L7</fullName>
    </alternativeName>
</protein>
<dbReference type="GO" id="GO:0003723">
    <property type="term" value="F:RNA binding"/>
    <property type="evidence" value="ECO:0007669"/>
    <property type="project" value="InterPro"/>
</dbReference>
<dbReference type="GO" id="GO:0000463">
    <property type="term" value="P:maturation of LSU-rRNA from tricistronic rRNA transcript (SSU-rRNA, 5.8S rRNA, LSU-rRNA)"/>
    <property type="evidence" value="ECO:0007669"/>
    <property type="project" value="TreeGrafter"/>
</dbReference>
<dbReference type="STRING" id="1661398.A0A482VQI3"/>
<comment type="function">
    <text evidence="6">Binds to G-rich structures in 28S rRNA and in mRNAs. Plays a regulatory role in the translation apparatus; inhibits cell-free translation of mRNAs.</text>
</comment>
<dbReference type="PANTHER" id="PTHR11524:SF16">
    <property type="entry name" value="LARGE RIBOSOMAL SUBUNIT PROTEIN UL30"/>
    <property type="match status" value="1"/>
</dbReference>
<comment type="caution">
    <text evidence="9">The sequence shown here is derived from an EMBL/GenBank/DDBJ whole genome shotgun (WGS) entry which is preliminary data.</text>
</comment>
<feature type="non-terminal residue" evidence="9">
    <location>
        <position position="1"/>
    </location>
</feature>
<dbReference type="GO" id="GO:0003735">
    <property type="term" value="F:structural constituent of ribosome"/>
    <property type="evidence" value="ECO:0007669"/>
    <property type="project" value="TreeGrafter"/>
</dbReference>
<gene>
    <name evidence="9" type="ORF">BDFB_013040</name>
</gene>
<keyword evidence="3" id="KW-0687">Ribonucleoprotein</keyword>
<dbReference type="PANTHER" id="PTHR11524">
    <property type="entry name" value="60S RIBOSOMAL PROTEIN L7"/>
    <property type="match status" value="1"/>
</dbReference>
<keyword evidence="2" id="KW-0689">Ribosomal protein</keyword>
<evidence type="ECO:0000259" key="7">
    <source>
        <dbReference type="Pfam" id="PF00327"/>
    </source>
</evidence>
<evidence type="ECO:0000256" key="2">
    <source>
        <dbReference type="ARBA" id="ARBA00022980"/>
    </source>
</evidence>
<evidence type="ECO:0000256" key="3">
    <source>
        <dbReference type="ARBA" id="ARBA00023274"/>
    </source>
</evidence>
<dbReference type="CDD" id="cd01657">
    <property type="entry name" value="Ribosomal_L7_archeal_euk"/>
    <property type="match status" value="1"/>
</dbReference>
<name>A0A482VQI3_ASBVE</name>
<feature type="domain" description="Large ribosomal subunit protein uL30-like ferredoxin-like fold" evidence="7">
    <location>
        <begin position="90"/>
        <end position="140"/>
    </location>
</feature>
<dbReference type="NCBIfam" id="TIGR01310">
    <property type="entry name" value="uL30_euk"/>
    <property type="match status" value="1"/>
</dbReference>
<evidence type="ECO:0000313" key="10">
    <source>
        <dbReference type="Proteomes" id="UP000292052"/>
    </source>
</evidence>
<organism evidence="9 10">
    <name type="scientific">Asbolus verrucosus</name>
    <name type="common">Desert ironclad beetle</name>
    <dbReference type="NCBI Taxonomy" id="1661398"/>
    <lineage>
        <taxon>Eukaryota</taxon>
        <taxon>Metazoa</taxon>
        <taxon>Ecdysozoa</taxon>
        <taxon>Arthropoda</taxon>
        <taxon>Hexapoda</taxon>
        <taxon>Insecta</taxon>
        <taxon>Pterygota</taxon>
        <taxon>Neoptera</taxon>
        <taxon>Endopterygota</taxon>
        <taxon>Coleoptera</taxon>
        <taxon>Polyphaga</taxon>
        <taxon>Cucujiformia</taxon>
        <taxon>Tenebrionidae</taxon>
        <taxon>Pimeliinae</taxon>
        <taxon>Asbolus</taxon>
    </lineage>
</organism>